<dbReference type="RefSeq" id="WP_139166129.1">
    <property type="nucleotide sequence ID" value="NZ_FNEG01000004.1"/>
</dbReference>
<dbReference type="EMBL" id="UAWB01000002">
    <property type="protein sequence ID" value="SQB28544.1"/>
    <property type="molecule type" value="Genomic_DNA"/>
</dbReference>
<dbReference type="STRING" id="445960.SAMN05421542_3030"/>
<evidence type="ECO:0000313" key="5">
    <source>
        <dbReference type="Proteomes" id="UP000251670"/>
    </source>
</evidence>
<dbReference type="AlphaFoldDB" id="A0A2X2VJF5"/>
<gene>
    <name evidence="3" type="ORF">NCTC13492_01844</name>
    <name evidence="2" type="ORF">SAMN05421542_3030</name>
</gene>
<reference evidence="3 5" key="2">
    <citation type="submission" date="2018-06" db="EMBL/GenBank/DDBJ databases">
        <authorList>
            <consortium name="Pathogen Informatics"/>
            <person name="Doyle S."/>
        </authorList>
    </citation>
    <scope>NUCLEOTIDE SEQUENCE [LARGE SCALE GENOMIC DNA]</scope>
    <source>
        <strain evidence="3 5">NCTC13492</strain>
    </source>
</reference>
<accession>A0A2X2VJF5</accession>
<dbReference type="Proteomes" id="UP000199426">
    <property type="component" value="Unassembled WGS sequence"/>
</dbReference>
<dbReference type="Proteomes" id="UP000251670">
    <property type="component" value="Unassembled WGS sequence"/>
</dbReference>
<sequence>MGTLKCISYKIFTLFFISLMCAACSQERHLKNEIYVYQWNDKIPVNTISLTEIKDGKTIKTYSKNVEVKKQYDNLNKAPYLLLSFKDASGFYIDRSYELKINTSVYKINDFKIMSKNQGGNIMYMINDEPQEIGDDNIIKIEAEK</sequence>
<dbReference type="EMBL" id="FNEG01000004">
    <property type="protein sequence ID" value="SDJ21073.1"/>
    <property type="molecule type" value="Genomic_DNA"/>
</dbReference>
<evidence type="ECO:0000313" key="2">
    <source>
        <dbReference type="EMBL" id="SDJ21073.1"/>
    </source>
</evidence>
<evidence type="ECO:0000256" key="1">
    <source>
        <dbReference type="SAM" id="SignalP"/>
    </source>
</evidence>
<name>A0A2X2VJF5_CHRJE</name>
<evidence type="ECO:0000313" key="3">
    <source>
        <dbReference type="EMBL" id="SQB28544.1"/>
    </source>
</evidence>
<feature type="chain" id="PRO_5016864839" description="Lipoprotein" evidence="1">
    <location>
        <begin position="23"/>
        <end position="145"/>
    </location>
</feature>
<dbReference type="OrthoDB" id="9928065at2"/>
<evidence type="ECO:0008006" key="6">
    <source>
        <dbReference type="Google" id="ProtNLM"/>
    </source>
</evidence>
<keyword evidence="1" id="KW-0732">Signal</keyword>
<organism evidence="3 5">
    <name type="scientific">Chryseobacterium jejuense</name>
    <dbReference type="NCBI Taxonomy" id="445960"/>
    <lineage>
        <taxon>Bacteria</taxon>
        <taxon>Pseudomonadati</taxon>
        <taxon>Bacteroidota</taxon>
        <taxon>Flavobacteriia</taxon>
        <taxon>Flavobacteriales</taxon>
        <taxon>Weeksellaceae</taxon>
        <taxon>Chryseobacterium group</taxon>
        <taxon>Chryseobacterium</taxon>
    </lineage>
</organism>
<reference evidence="2 4" key="1">
    <citation type="submission" date="2016-10" db="EMBL/GenBank/DDBJ databases">
        <authorList>
            <person name="Varghese N."/>
            <person name="Submissions S."/>
        </authorList>
    </citation>
    <scope>NUCLEOTIDE SEQUENCE [LARGE SCALE GENOMIC DNA]</scope>
    <source>
        <strain evidence="2 4">DSM 19299</strain>
    </source>
</reference>
<evidence type="ECO:0000313" key="4">
    <source>
        <dbReference type="Proteomes" id="UP000199426"/>
    </source>
</evidence>
<protein>
    <recommendedName>
        <fullName evidence="6">Lipoprotein</fullName>
    </recommendedName>
</protein>
<feature type="signal peptide" evidence="1">
    <location>
        <begin position="1"/>
        <end position="22"/>
    </location>
</feature>
<keyword evidence="4" id="KW-1185">Reference proteome</keyword>
<proteinExistence type="predicted"/>